<keyword evidence="3 6" id="KW-0812">Transmembrane</keyword>
<dbReference type="CDD" id="cd15904">
    <property type="entry name" value="TSPO_MBR"/>
    <property type="match status" value="1"/>
</dbReference>
<sequence>MSRQYGGVLRPRGLENAAAGTFHIPSLTLPNLVFEQPAISILLPVALGTVVGYANRPKDTQNFYLEIKQPPLRPPPWLFGPVWTALYAGMGYASWRAWSTGISSFDPQKVLLAKEGATLYTIQLGLNLLWMPLFFGYKRPIEATVDIVALTGVTGYLTYIWGQVDEVASWCMVPYMGWLGFATYLCVGAGYLNDWNFSDKIRPVSQKKE</sequence>
<evidence type="ECO:0000256" key="5">
    <source>
        <dbReference type="ARBA" id="ARBA00023136"/>
    </source>
</evidence>
<dbReference type="STRING" id="40998.A0A2P8A5I2"/>
<dbReference type="Gene3D" id="1.20.1260.100">
    <property type="entry name" value="TspO/MBR protein"/>
    <property type="match status" value="1"/>
</dbReference>
<proteinExistence type="inferred from homology"/>
<dbReference type="InterPro" id="IPR038330">
    <property type="entry name" value="TspO/MBR-related_sf"/>
</dbReference>
<feature type="transmembrane region" description="Helical" evidence="6">
    <location>
        <begin position="143"/>
        <end position="161"/>
    </location>
</feature>
<evidence type="ECO:0000313" key="8">
    <source>
        <dbReference type="Proteomes" id="UP000243723"/>
    </source>
</evidence>
<keyword evidence="8" id="KW-1185">Reference proteome</keyword>
<dbReference type="FunFam" id="1.20.1260.100:FF:000001">
    <property type="entry name" value="translocator protein 2"/>
    <property type="match status" value="1"/>
</dbReference>
<evidence type="ECO:0000256" key="3">
    <source>
        <dbReference type="ARBA" id="ARBA00022692"/>
    </source>
</evidence>
<reference evidence="7 8" key="1">
    <citation type="submission" date="2017-05" db="EMBL/GenBank/DDBJ databases">
        <title>Draft genome sequence of Elsinoe australis.</title>
        <authorList>
            <person name="Cheng Q."/>
        </authorList>
    </citation>
    <scope>NUCLEOTIDE SEQUENCE [LARGE SCALE GENOMIC DNA]</scope>
    <source>
        <strain evidence="7 8">NL1</strain>
    </source>
</reference>
<evidence type="ECO:0000256" key="2">
    <source>
        <dbReference type="ARBA" id="ARBA00007524"/>
    </source>
</evidence>
<feature type="transmembrane region" description="Helical" evidence="6">
    <location>
        <begin position="76"/>
        <end position="97"/>
    </location>
</feature>
<comment type="subcellular location">
    <subcellularLocation>
        <location evidence="1">Membrane</location>
        <topology evidence="1">Multi-pass membrane protein</topology>
    </subcellularLocation>
</comment>
<feature type="transmembrane region" description="Helical" evidence="6">
    <location>
        <begin position="37"/>
        <end position="55"/>
    </location>
</feature>
<evidence type="ECO:0000256" key="6">
    <source>
        <dbReference type="SAM" id="Phobius"/>
    </source>
</evidence>
<comment type="similarity">
    <text evidence="2">Belongs to the TspO/BZRP family.</text>
</comment>
<dbReference type="EMBL" id="NHZQ01000066">
    <property type="protein sequence ID" value="PSK55719.1"/>
    <property type="molecule type" value="Genomic_DNA"/>
</dbReference>
<evidence type="ECO:0000256" key="4">
    <source>
        <dbReference type="ARBA" id="ARBA00022989"/>
    </source>
</evidence>
<accession>A0A2P8A5I2</accession>
<dbReference type="PANTHER" id="PTHR10057:SF0">
    <property type="entry name" value="TRANSLOCATOR PROTEIN"/>
    <property type="match status" value="1"/>
</dbReference>
<feature type="transmembrane region" description="Helical" evidence="6">
    <location>
        <begin position="117"/>
        <end position="136"/>
    </location>
</feature>
<dbReference type="OrthoDB" id="8841220at2759"/>
<dbReference type="GO" id="GO:0033013">
    <property type="term" value="P:tetrapyrrole metabolic process"/>
    <property type="evidence" value="ECO:0007669"/>
    <property type="project" value="UniProtKB-ARBA"/>
</dbReference>
<evidence type="ECO:0000256" key="1">
    <source>
        <dbReference type="ARBA" id="ARBA00004141"/>
    </source>
</evidence>
<feature type="transmembrane region" description="Helical" evidence="6">
    <location>
        <begin position="167"/>
        <end position="192"/>
    </location>
</feature>
<comment type="caution">
    <text evidence="7">The sequence shown here is derived from an EMBL/GenBank/DDBJ whole genome shotgun (WGS) entry which is preliminary data.</text>
</comment>
<protein>
    <submittedName>
        <fullName evidence="7">Translocator</fullName>
    </submittedName>
</protein>
<keyword evidence="5 6" id="KW-0472">Membrane</keyword>
<dbReference type="Pfam" id="PF03073">
    <property type="entry name" value="TspO_MBR"/>
    <property type="match status" value="1"/>
</dbReference>
<keyword evidence="4 6" id="KW-1133">Transmembrane helix</keyword>
<dbReference type="AlphaFoldDB" id="A0A2P8A5I2"/>
<name>A0A2P8A5I2_9PEZI</name>
<dbReference type="InterPro" id="IPR004307">
    <property type="entry name" value="TspO_MBR"/>
</dbReference>
<gene>
    <name evidence="7" type="ORF">B9Z65_4597</name>
</gene>
<dbReference type="GO" id="GO:0005741">
    <property type="term" value="C:mitochondrial outer membrane"/>
    <property type="evidence" value="ECO:0007669"/>
    <property type="project" value="TreeGrafter"/>
</dbReference>
<dbReference type="PANTHER" id="PTHR10057">
    <property type="entry name" value="PERIPHERAL-TYPE BENZODIAZEPINE RECEPTOR"/>
    <property type="match status" value="1"/>
</dbReference>
<organism evidence="7 8">
    <name type="scientific">Elsinoe australis</name>
    <dbReference type="NCBI Taxonomy" id="40998"/>
    <lineage>
        <taxon>Eukaryota</taxon>
        <taxon>Fungi</taxon>
        <taxon>Dikarya</taxon>
        <taxon>Ascomycota</taxon>
        <taxon>Pezizomycotina</taxon>
        <taxon>Dothideomycetes</taxon>
        <taxon>Dothideomycetidae</taxon>
        <taxon>Myriangiales</taxon>
        <taxon>Elsinoaceae</taxon>
        <taxon>Elsinoe</taxon>
    </lineage>
</organism>
<evidence type="ECO:0000313" key="7">
    <source>
        <dbReference type="EMBL" id="PSK55719.1"/>
    </source>
</evidence>
<dbReference type="Proteomes" id="UP000243723">
    <property type="component" value="Unassembled WGS sequence"/>
</dbReference>